<protein>
    <submittedName>
        <fullName evidence="3">T9SS type A sorting domain-containing protein</fullName>
    </submittedName>
</protein>
<feature type="domain" description="SnoaL-like" evidence="1">
    <location>
        <begin position="223"/>
        <end position="309"/>
    </location>
</feature>
<dbReference type="InterPro" id="IPR037401">
    <property type="entry name" value="SnoaL-like"/>
</dbReference>
<dbReference type="EMBL" id="DSEC01000053">
    <property type="protein sequence ID" value="HER42965.1"/>
    <property type="molecule type" value="Genomic_DNA"/>
</dbReference>
<dbReference type="SUPFAM" id="SSF54427">
    <property type="entry name" value="NTF2-like"/>
    <property type="match status" value="2"/>
</dbReference>
<dbReference type="InterPro" id="IPR026444">
    <property type="entry name" value="Secre_tail"/>
</dbReference>
<dbReference type="Proteomes" id="UP000886069">
    <property type="component" value="Unassembled WGS sequence"/>
</dbReference>
<proteinExistence type="predicted"/>
<evidence type="ECO:0000259" key="2">
    <source>
        <dbReference type="Pfam" id="PF13860"/>
    </source>
</evidence>
<sequence length="471" mass="52603">MRRLATCTAVFVCVLMLTPDLVSSRGFGLGRLRQDQLEIGRSMLEVQNVDWTTLLCYYADDIEYHCPIVDVYGIEMVTEFLGRLYGSSPDLVTTIEDETLVDGVYSATWTMVGSFIGVPYEAKGISIIKFRPRSREVYYWRDYYTEGDIMTNIPGFDEVVLGFRTYYRCAVDPTFDCPLELATADALPAIEPMLGSPAADNRGGGVVRLRQERLEIGRALVEINPSNWQSLLQYYTDDYEYHDPIVDIYGFDTLVPFFARLFASSPDLVTTVEDEMLIGGVYTATWTMVGQFNGVPYSAKGMSILKFRDWSTQTYYSRDYYSESDIMATIPGLDQAVEAFRISYKCVVDPAFDCPLPPPATLEADGAEVAKGDALQPSPAFSLQQNVPNPFNPTTTISFVVPDGGANVSLKIYDSAGRLVRTLVNGYETSGTREVTWYGENDQGQPVSSGVYFYQLTAPSFSNTKKMVLLR</sequence>
<dbReference type="InterPro" id="IPR032710">
    <property type="entry name" value="NTF2-like_dom_sf"/>
</dbReference>
<organism evidence="3">
    <name type="scientific">Eiseniibacteriota bacterium</name>
    <dbReference type="NCBI Taxonomy" id="2212470"/>
    <lineage>
        <taxon>Bacteria</taxon>
        <taxon>Candidatus Eiseniibacteriota</taxon>
    </lineage>
</organism>
<dbReference type="AlphaFoldDB" id="A0A7V2F2K2"/>
<accession>A0A7V2F2K2</accession>
<gene>
    <name evidence="3" type="ORF">ENO08_00715</name>
</gene>
<dbReference type="Pfam" id="PF13860">
    <property type="entry name" value="FlgD_ig"/>
    <property type="match status" value="1"/>
</dbReference>
<feature type="domain" description="FlgD/Vpr Ig-like" evidence="2">
    <location>
        <begin position="395"/>
        <end position="458"/>
    </location>
</feature>
<name>A0A7V2F2K2_UNCEI</name>
<evidence type="ECO:0000313" key="3">
    <source>
        <dbReference type="EMBL" id="HER42965.1"/>
    </source>
</evidence>
<dbReference type="InterPro" id="IPR025965">
    <property type="entry name" value="FlgD/Vpr_Ig-like"/>
</dbReference>
<dbReference type="Gene3D" id="3.10.450.50">
    <property type="match status" value="2"/>
</dbReference>
<dbReference type="NCBIfam" id="TIGR04183">
    <property type="entry name" value="Por_Secre_tail"/>
    <property type="match status" value="1"/>
</dbReference>
<reference evidence="3" key="1">
    <citation type="journal article" date="2020" name="mSystems">
        <title>Genome- and Community-Level Interaction Insights into Carbon Utilization and Element Cycling Functions of Hydrothermarchaeota in Hydrothermal Sediment.</title>
        <authorList>
            <person name="Zhou Z."/>
            <person name="Liu Y."/>
            <person name="Xu W."/>
            <person name="Pan J."/>
            <person name="Luo Z.H."/>
            <person name="Li M."/>
        </authorList>
    </citation>
    <scope>NUCLEOTIDE SEQUENCE [LARGE SCALE GENOMIC DNA]</scope>
    <source>
        <strain evidence="3">SpSt-1233</strain>
    </source>
</reference>
<evidence type="ECO:0000259" key="1">
    <source>
        <dbReference type="Pfam" id="PF12680"/>
    </source>
</evidence>
<comment type="caution">
    <text evidence="3">The sequence shown here is derived from an EMBL/GenBank/DDBJ whole genome shotgun (WGS) entry which is preliminary data.</text>
</comment>
<dbReference type="Pfam" id="PF12680">
    <property type="entry name" value="SnoaL_2"/>
    <property type="match status" value="1"/>
</dbReference>
<dbReference type="Gene3D" id="2.60.40.4070">
    <property type="match status" value="1"/>
</dbReference>